<dbReference type="KEGG" id="ccos:Pan44_28220"/>
<dbReference type="InParanoid" id="A0A517SF68"/>
<sequence length="125" mass="13838">MQWTRTVTDSDVVESVRRYERNRRKLAAFLVLVGVISTSAGAAAVVWIEREWQSTADALKGAPDASISTAVDGTTFYVGVRTGWLCGLLFTCGVLAVAHGIGIVAWRDRQNRLLLECWDRHTITE</sequence>
<evidence type="ECO:0000256" key="1">
    <source>
        <dbReference type="SAM" id="Phobius"/>
    </source>
</evidence>
<keyword evidence="1" id="KW-0812">Transmembrane</keyword>
<organism evidence="2 3">
    <name type="scientific">Caulifigura coniformis</name>
    <dbReference type="NCBI Taxonomy" id="2527983"/>
    <lineage>
        <taxon>Bacteria</taxon>
        <taxon>Pseudomonadati</taxon>
        <taxon>Planctomycetota</taxon>
        <taxon>Planctomycetia</taxon>
        <taxon>Planctomycetales</taxon>
        <taxon>Planctomycetaceae</taxon>
        <taxon>Caulifigura</taxon>
    </lineage>
</organism>
<keyword evidence="3" id="KW-1185">Reference proteome</keyword>
<dbReference type="EMBL" id="CP036271">
    <property type="protein sequence ID" value="QDT54784.1"/>
    <property type="molecule type" value="Genomic_DNA"/>
</dbReference>
<reference evidence="2 3" key="1">
    <citation type="submission" date="2019-02" db="EMBL/GenBank/DDBJ databases">
        <title>Deep-cultivation of Planctomycetes and their phenomic and genomic characterization uncovers novel biology.</title>
        <authorList>
            <person name="Wiegand S."/>
            <person name="Jogler M."/>
            <person name="Boedeker C."/>
            <person name="Pinto D."/>
            <person name="Vollmers J."/>
            <person name="Rivas-Marin E."/>
            <person name="Kohn T."/>
            <person name="Peeters S.H."/>
            <person name="Heuer A."/>
            <person name="Rast P."/>
            <person name="Oberbeckmann S."/>
            <person name="Bunk B."/>
            <person name="Jeske O."/>
            <person name="Meyerdierks A."/>
            <person name="Storesund J.E."/>
            <person name="Kallscheuer N."/>
            <person name="Luecker S."/>
            <person name="Lage O.M."/>
            <person name="Pohl T."/>
            <person name="Merkel B.J."/>
            <person name="Hornburger P."/>
            <person name="Mueller R.-W."/>
            <person name="Bruemmer F."/>
            <person name="Labrenz M."/>
            <person name="Spormann A.M."/>
            <person name="Op den Camp H."/>
            <person name="Overmann J."/>
            <person name="Amann R."/>
            <person name="Jetten M.S.M."/>
            <person name="Mascher T."/>
            <person name="Medema M.H."/>
            <person name="Devos D.P."/>
            <person name="Kaster A.-K."/>
            <person name="Ovreas L."/>
            <person name="Rohde M."/>
            <person name="Galperin M.Y."/>
            <person name="Jogler C."/>
        </authorList>
    </citation>
    <scope>NUCLEOTIDE SEQUENCE [LARGE SCALE GENOMIC DNA]</scope>
    <source>
        <strain evidence="2 3">Pan44</strain>
    </source>
</reference>
<gene>
    <name evidence="2" type="ORF">Pan44_28220</name>
</gene>
<protein>
    <submittedName>
        <fullName evidence="2">Uncharacterized protein</fullName>
    </submittedName>
</protein>
<feature type="transmembrane region" description="Helical" evidence="1">
    <location>
        <begin position="26"/>
        <end position="48"/>
    </location>
</feature>
<name>A0A517SF68_9PLAN</name>
<dbReference type="AlphaFoldDB" id="A0A517SF68"/>
<keyword evidence="1" id="KW-0472">Membrane</keyword>
<accession>A0A517SF68</accession>
<evidence type="ECO:0000313" key="2">
    <source>
        <dbReference type="EMBL" id="QDT54784.1"/>
    </source>
</evidence>
<keyword evidence="1" id="KW-1133">Transmembrane helix</keyword>
<proteinExistence type="predicted"/>
<feature type="transmembrane region" description="Helical" evidence="1">
    <location>
        <begin position="82"/>
        <end position="106"/>
    </location>
</feature>
<evidence type="ECO:0000313" key="3">
    <source>
        <dbReference type="Proteomes" id="UP000315700"/>
    </source>
</evidence>
<dbReference type="Proteomes" id="UP000315700">
    <property type="component" value="Chromosome"/>
</dbReference>